<accession>A0A174TX98</accession>
<protein>
    <recommendedName>
        <fullName evidence="3">Helicase/UvrB N-terminal domain-containing protein</fullName>
    </recommendedName>
</protein>
<reference evidence="1 2" key="1">
    <citation type="submission" date="2015-09" db="EMBL/GenBank/DDBJ databases">
        <authorList>
            <consortium name="Pathogen Informatics"/>
        </authorList>
    </citation>
    <scope>NUCLEOTIDE SEQUENCE [LARGE SCALE GENOMIC DNA]</scope>
    <source>
        <strain evidence="1 2">2789STDY5834911</strain>
    </source>
</reference>
<organism evidence="1 2">
    <name type="scientific">Blautia wexlerae</name>
    <dbReference type="NCBI Taxonomy" id="418240"/>
    <lineage>
        <taxon>Bacteria</taxon>
        <taxon>Bacillati</taxon>
        <taxon>Bacillota</taxon>
        <taxon>Clostridia</taxon>
        <taxon>Lachnospirales</taxon>
        <taxon>Lachnospiraceae</taxon>
        <taxon>Blautia</taxon>
    </lineage>
</organism>
<dbReference type="Proteomes" id="UP000095712">
    <property type="component" value="Unassembled WGS sequence"/>
</dbReference>
<evidence type="ECO:0000313" key="1">
    <source>
        <dbReference type="EMBL" id="CUQ12070.1"/>
    </source>
</evidence>
<proteinExistence type="predicted"/>
<evidence type="ECO:0000313" key="2">
    <source>
        <dbReference type="Proteomes" id="UP000095712"/>
    </source>
</evidence>
<dbReference type="RefSeq" id="WP_242860558.1">
    <property type="nucleotide sequence ID" value="NZ_CZAW01000077.1"/>
</dbReference>
<dbReference type="EMBL" id="CZAW01000077">
    <property type="protein sequence ID" value="CUQ12070.1"/>
    <property type="molecule type" value="Genomic_DNA"/>
</dbReference>
<name>A0A174TX98_9FIRM</name>
<sequence length="870" mass="100953">MKQAIVNFCKSMDTGLFLLDMPTGFGKTYSVLDFMVDNYDAPEFKDKKIFFVTTLKKNLPDKELREHFAKRGKADDYDKYCLRIEANADMVVEKLDELYRARKIPAAITMKQEFKDLHGSVKLLNEYRDKKRELKGTSKDIINVLCKNAEDAIRKQQEGAFRKVIESELKQFRTPKEKLKNIANNPEYHWIGELYPAVYTRAKRIFFMSMDKFFLGNTTIIEPTYSFYNNDITKNAIIFIDEFDATRDRLLNQIITRGLENHIDYLGLFHRVYASLKTRDFPAELTTASKLQQAYLDEQKNAKNPMEIIEGFGGVFDETYNRFAMQYSFKTEEDGKGDRSRNFIFNDLQFHSVFEGENAFIDIDTDMKAKQNWLRFTKRRPTEKEGGVLSLLASVKGCLTYFQNGARNLSFNYKHHKDEDKRPGDDDYTFENAIESVLTEFHLSREQIRYLKPIVMGGQVKSKKDKKDSKGKMSLKYFDRSVYDRGFRYYDFIDDPNHSMRSEIQLFDFQDSPERILLHLSEKAQIIGISATATLDTVVGNYDLEYLQRMLQDKYYVMPEADRCRLQESFQTFVANYDKVNIHVEPVSYNADDRVELSEIFNGNEALIKKYAEKLSISFERVEYAKNNFIRVVKVMKAFILNDSVKSFLCLNNKLPQENKGLFDIKLLEEFADDIIKLYGIKGLKGKDLLYSINSEDYDAKRAEFIQRLSKGEKLFVISSYNTVGAGQNLQYKAPGNATIVAVNDYDRGDMEKDFDCIYLEKPTNLLVNVDSKKGIEAEDLIRFVYQMEFLMERGEVSRKDGIAVIKDAFICFSGGYTFSGKKGEPYKTDSVNNFAIRTLIQAVGRICRTGLKNPDIYIYVDNTILTNYD</sequence>
<evidence type="ECO:0008006" key="3">
    <source>
        <dbReference type="Google" id="ProtNLM"/>
    </source>
</evidence>
<gene>
    <name evidence="1" type="ORF">ERS852523_04037</name>
</gene>
<dbReference type="AlphaFoldDB" id="A0A174TX98"/>